<keyword evidence="2" id="KW-1185">Reference proteome</keyword>
<comment type="caution">
    <text evidence="1">The sequence shown here is derived from an EMBL/GenBank/DDBJ whole genome shotgun (WGS) entry which is preliminary data.</text>
</comment>
<protein>
    <submittedName>
        <fullName evidence="1">Uncharacterized protein</fullName>
    </submittedName>
</protein>
<dbReference type="STRING" id="1461694.ATO9_03945"/>
<dbReference type="EMBL" id="AQQX01000001">
    <property type="protein sequence ID" value="KGM50640.1"/>
    <property type="molecule type" value="Genomic_DNA"/>
</dbReference>
<gene>
    <name evidence="1" type="ORF">ATO9_03945</name>
</gene>
<reference evidence="1 2" key="1">
    <citation type="journal article" date="2015" name="Antonie Van Leeuwenhoek">
        <title>Pseudooceanicola atlanticus gen. nov. sp. nov., isolated from surface seawater of the Atlantic Ocean and reclassification of Oceanicola batsensis, Oceanicola marinus, Oceanicola nitratireducens, Oceanicola nanhaiensis, Oceanicola antarcticus and Oceanicola flagellatus, as Pseudooceanicola batsensis comb. nov., Pseudooceanicola marinus comb. nov., Pseudooceanicola nitratireducens comb. nov., Pseudooceanicola nanhaiensis comb. nov., Pseudooceanicola antarcticus comb. nov., and Pseudooceanicola flagellatus comb. nov.</title>
        <authorList>
            <person name="Lai Q."/>
            <person name="Li G."/>
            <person name="Liu X."/>
            <person name="Du Y."/>
            <person name="Sun F."/>
            <person name="Shao Z."/>
        </authorList>
    </citation>
    <scope>NUCLEOTIDE SEQUENCE [LARGE SCALE GENOMIC DNA]</scope>
    <source>
        <strain evidence="1 2">22II-s11g</strain>
    </source>
</reference>
<organism evidence="1 2">
    <name type="scientific">Pseudooceanicola atlanticus</name>
    <dbReference type="NCBI Taxonomy" id="1461694"/>
    <lineage>
        <taxon>Bacteria</taxon>
        <taxon>Pseudomonadati</taxon>
        <taxon>Pseudomonadota</taxon>
        <taxon>Alphaproteobacteria</taxon>
        <taxon>Rhodobacterales</taxon>
        <taxon>Paracoccaceae</taxon>
        <taxon>Pseudooceanicola</taxon>
    </lineage>
</organism>
<accession>A0A0A0EK08</accession>
<evidence type="ECO:0000313" key="2">
    <source>
        <dbReference type="Proteomes" id="UP000030004"/>
    </source>
</evidence>
<proteinExistence type="predicted"/>
<sequence>MFITCSFKSDGSGRAYTYRHELEEPVAPGDRVTVLGPDGVEKIVTVVEVDVDEPAFACKATTGIYQPETSEEQET</sequence>
<evidence type="ECO:0000313" key="1">
    <source>
        <dbReference type="EMBL" id="KGM50640.1"/>
    </source>
</evidence>
<dbReference type="AlphaFoldDB" id="A0A0A0EK08"/>
<dbReference type="Proteomes" id="UP000030004">
    <property type="component" value="Unassembled WGS sequence"/>
</dbReference>
<name>A0A0A0EK08_9RHOB</name>
<dbReference type="RefSeq" id="WP_043745200.1">
    <property type="nucleotide sequence ID" value="NZ_AQQX01000001.1"/>
</dbReference>